<dbReference type="Gene3D" id="3.90.190.10">
    <property type="entry name" value="Protein tyrosine phosphatase superfamily"/>
    <property type="match status" value="1"/>
</dbReference>
<evidence type="ECO:0000259" key="2">
    <source>
        <dbReference type="Pfam" id="PF06602"/>
    </source>
</evidence>
<dbReference type="PROSITE" id="PS00383">
    <property type="entry name" value="TYR_PHOSPHATASE_1"/>
    <property type="match status" value="1"/>
</dbReference>
<dbReference type="RefSeq" id="XP_006823541.1">
    <property type="nucleotide sequence ID" value="XM_006823478.1"/>
</dbReference>
<dbReference type="GeneID" id="102808735"/>
<evidence type="ECO:0000313" key="3">
    <source>
        <dbReference type="Proteomes" id="UP000694865"/>
    </source>
</evidence>
<reference evidence="4" key="1">
    <citation type="submission" date="2025-08" db="UniProtKB">
        <authorList>
            <consortium name="RefSeq"/>
        </authorList>
    </citation>
    <scope>IDENTIFICATION</scope>
    <source>
        <tissue evidence="4">Testes</tissue>
    </source>
</reference>
<dbReference type="InterPro" id="IPR029021">
    <property type="entry name" value="Prot-tyrosine_phosphatase-like"/>
</dbReference>
<dbReference type="PANTHER" id="PTHR13524:SF2">
    <property type="entry name" value="MYOTUBULARIN-RELATED PROTEIN 14"/>
    <property type="match status" value="1"/>
</dbReference>
<proteinExistence type="inferred from homology"/>
<dbReference type="CDD" id="cd13213">
    <property type="entry name" value="PH-GRAM_MTMR14"/>
    <property type="match status" value="1"/>
</dbReference>
<dbReference type="InterPro" id="IPR039802">
    <property type="entry name" value="MTMR14"/>
</dbReference>
<gene>
    <name evidence="4" type="primary">LOC102808735</name>
</gene>
<comment type="similarity">
    <text evidence="1">Belongs to the protein-tyrosine phosphatase family. Non-receptor class myotubularin subfamily.</text>
</comment>
<protein>
    <submittedName>
        <fullName evidence="4">Myotubularin-related protein 14-like</fullName>
    </submittedName>
</protein>
<dbReference type="PANTHER" id="PTHR13524">
    <property type="entry name" value="MYOTUBULARIN-RELATED"/>
    <property type="match status" value="1"/>
</dbReference>
<name>A0ABM0MU50_SACKO</name>
<dbReference type="InterPro" id="IPR010569">
    <property type="entry name" value="Myotubularin-like_Pase_dom"/>
</dbReference>
<keyword evidence="3" id="KW-1185">Reference proteome</keyword>
<feature type="domain" description="Myotubularin phosphatase" evidence="2">
    <location>
        <begin position="319"/>
        <end position="389"/>
    </location>
</feature>
<accession>A0ABM0MU50</accession>
<dbReference type="InterPro" id="IPR039803">
    <property type="entry name" value="MTMR14_PH-GRAM"/>
</dbReference>
<dbReference type="InterPro" id="IPR016130">
    <property type="entry name" value="Tyr_Pase_AS"/>
</dbReference>
<dbReference type="SUPFAM" id="SSF52799">
    <property type="entry name" value="(Phosphotyrosine protein) phosphatases II"/>
    <property type="match status" value="1"/>
</dbReference>
<organism evidence="3 4">
    <name type="scientific">Saccoglossus kowalevskii</name>
    <name type="common">Acorn worm</name>
    <dbReference type="NCBI Taxonomy" id="10224"/>
    <lineage>
        <taxon>Eukaryota</taxon>
        <taxon>Metazoa</taxon>
        <taxon>Hemichordata</taxon>
        <taxon>Enteropneusta</taxon>
        <taxon>Harrimaniidae</taxon>
        <taxon>Saccoglossus</taxon>
    </lineage>
</organism>
<dbReference type="Pfam" id="PF06602">
    <property type="entry name" value="Myotub-related"/>
    <property type="match status" value="1"/>
</dbReference>
<sequence>MNAEAFTSTSSAAPDSLVSEGQVLELLDQFSKTTYRARDKERKHEIVERRCLHLFAKDYKYSVIHNGNGELCNHYPTKLILLEYELSNSDVYPTSVESLYDLAKMQELFTKARFARCRSRFVIPVLLYEGKQICRSSTLSAGAEIYGRSGLDYLFNTGGSGGGVGFSDVSYEEDSPTDEMLQTNQATSGDWQLMDRIRGQDIKLLKLLSVGYVCDLMVEKKKVKFGMSVTSSEKADKEHRYSDFCLMSLPYPGCEFFKDYKDNKYVAEGLSFDWTQGFVDAELQIPGSCKLDSLGIDWTKYRKWDLVTITSNYLKLFLHILKEGDCGVLIHCISGWDRTPLYISLLRLSLWADGKMHKSLSPIEMLYLTIAYDWLLFGHNLIDRVGKGEEIFFFCFNFLKNISSRRVFAEAATPSATW</sequence>
<dbReference type="Proteomes" id="UP000694865">
    <property type="component" value="Unplaced"/>
</dbReference>
<evidence type="ECO:0000313" key="4">
    <source>
        <dbReference type="RefSeq" id="XP_006823541.1"/>
    </source>
</evidence>
<evidence type="ECO:0000256" key="1">
    <source>
        <dbReference type="ARBA" id="ARBA00007471"/>
    </source>
</evidence>